<evidence type="ECO:0000313" key="1">
    <source>
        <dbReference type="EMBL" id="AYV57216.1"/>
    </source>
</evidence>
<dbReference type="EMBL" id="CP033614">
    <property type="protein sequence ID" value="AYV57216.1"/>
    <property type="molecule type" value="Genomic_DNA"/>
</dbReference>
<dbReference type="Pfam" id="PF02348">
    <property type="entry name" value="CTP_transf_3"/>
    <property type="match status" value="1"/>
</dbReference>
<reference evidence="1 2" key="1">
    <citation type="submission" date="2018-11" db="EMBL/GenBank/DDBJ databases">
        <title>Complete genome sequence of Leptospira kmetyi isolate LS 001/16 from soil sample associated with a leptospirosis patient in Kelantan.</title>
        <authorList>
            <person name="Muhammad Yusoff F."/>
            <person name="Muhammad Yusoff S."/>
            <person name="Ahmad M.N."/>
            <person name="Yusof N.Y."/>
            <person name="Aziah I."/>
        </authorList>
    </citation>
    <scope>NUCLEOTIDE SEQUENCE [LARGE SCALE GENOMIC DNA]</scope>
    <source>
        <strain evidence="1 2">LS 001/16</strain>
    </source>
</reference>
<dbReference type="AlphaFoldDB" id="A0AAD0URA2"/>
<dbReference type="PANTHER" id="PTHR21485:SF6">
    <property type="entry name" value="N-ACYLNEURAMINATE CYTIDYLYLTRANSFERASE-RELATED"/>
    <property type="match status" value="1"/>
</dbReference>
<dbReference type="PANTHER" id="PTHR21485">
    <property type="entry name" value="HAD SUPERFAMILY MEMBERS CMAS AND KDSC"/>
    <property type="match status" value="1"/>
</dbReference>
<keyword evidence="1" id="KW-0548">Nucleotidyltransferase</keyword>
<organism evidence="1 2">
    <name type="scientific">Leptospira kmetyi</name>
    <dbReference type="NCBI Taxonomy" id="408139"/>
    <lineage>
        <taxon>Bacteria</taxon>
        <taxon>Pseudomonadati</taxon>
        <taxon>Spirochaetota</taxon>
        <taxon>Spirochaetia</taxon>
        <taxon>Leptospirales</taxon>
        <taxon>Leptospiraceae</taxon>
        <taxon>Leptospira</taxon>
    </lineage>
</organism>
<gene>
    <name evidence="1" type="ORF">EFP84_18000</name>
</gene>
<dbReference type="CDD" id="cd02513">
    <property type="entry name" value="CMP-NeuAc_Synthase"/>
    <property type="match status" value="1"/>
</dbReference>
<dbReference type="KEGG" id="lkm:EFP84_18000"/>
<dbReference type="Proteomes" id="UP000276407">
    <property type="component" value="Chromosome 1"/>
</dbReference>
<name>A0AAD0URA2_9LEPT</name>
<sequence length="229" mass="25433">MKILALILARGGSKRIPGKNIRMLGGKPLIQWSIDIVKGIPAICDILVSTDDEEIAKVAQAGGAKVPWLRPAELSSDTASSVDATLHALDFYEKQYSPVDGVLLLQPTSPFRNKQTVIQGIELFEKNSYTAVIGVSPTENHPMHCFKIEDGRMIPFIQGTGLQMRSQDLPSAYIVNGSFYLIHPSVLREKRTFFSANSIPLISEDIKESVDIDTEQDWRIAELFYSNEL</sequence>
<proteinExistence type="predicted"/>
<keyword evidence="1" id="KW-0808">Transferase</keyword>
<dbReference type="InterPro" id="IPR029044">
    <property type="entry name" value="Nucleotide-diphossugar_trans"/>
</dbReference>
<dbReference type="GO" id="GO:0008781">
    <property type="term" value="F:N-acylneuraminate cytidylyltransferase activity"/>
    <property type="evidence" value="ECO:0007669"/>
    <property type="project" value="TreeGrafter"/>
</dbReference>
<protein>
    <submittedName>
        <fullName evidence="1">Acylneuraminate cytidylyltransferase family protein</fullName>
    </submittedName>
</protein>
<dbReference type="Gene3D" id="3.90.550.10">
    <property type="entry name" value="Spore Coat Polysaccharide Biosynthesis Protein SpsA, Chain A"/>
    <property type="match status" value="1"/>
</dbReference>
<dbReference type="InterPro" id="IPR003329">
    <property type="entry name" value="Cytidylyl_trans"/>
</dbReference>
<dbReference type="InterPro" id="IPR050793">
    <property type="entry name" value="CMP-NeuNAc_synthase"/>
</dbReference>
<dbReference type="SUPFAM" id="SSF53448">
    <property type="entry name" value="Nucleotide-diphospho-sugar transferases"/>
    <property type="match status" value="1"/>
</dbReference>
<evidence type="ECO:0000313" key="2">
    <source>
        <dbReference type="Proteomes" id="UP000276407"/>
    </source>
</evidence>
<accession>A0AAD0URA2</accession>
<dbReference type="RefSeq" id="WP_123180198.1">
    <property type="nucleotide sequence ID" value="NZ_CP033614.1"/>
</dbReference>